<gene>
    <name evidence="1" type="ORF">HGM15179_020458</name>
</gene>
<reference evidence="1" key="1">
    <citation type="submission" date="2019-04" db="EMBL/GenBank/DDBJ databases">
        <title>Genome assembly of Zosterops borbonicus 15179.</title>
        <authorList>
            <person name="Leroy T."/>
            <person name="Anselmetti Y."/>
            <person name="Tilak M.-K."/>
            <person name="Nabholz B."/>
        </authorList>
    </citation>
    <scope>NUCLEOTIDE SEQUENCE</scope>
    <source>
        <strain evidence="1">HGM_15179</strain>
        <tissue evidence="1">Muscle</tissue>
    </source>
</reference>
<proteinExistence type="predicted"/>
<dbReference type="AlphaFoldDB" id="A0A8K1D7X6"/>
<evidence type="ECO:0000313" key="1">
    <source>
        <dbReference type="EMBL" id="TRZ06647.1"/>
    </source>
</evidence>
<accession>A0A8K1D7X6</accession>
<protein>
    <submittedName>
        <fullName evidence="1">Uncharacterized protein</fullName>
    </submittedName>
</protein>
<name>A0A8K1D7X6_9PASS</name>
<comment type="caution">
    <text evidence="1">The sequence shown here is derived from an EMBL/GenBank/DDBJ whole genome shotgun (WGS) entry which is preliminary data.</text>
</comment>
<keyword evidence="2" id="KW-1185">Reference proteome</keyword>
<dbReference type="EMBL" id="SWJQ01002303">
    <property type="protein sequence ID" value="TRZ06647.1"/>
    <property type="molecule type" value="Genomic_DNA"/>
</dbReference>
<evidence type="ECO:0000313" key="2">
    <source>
        <dbReference type="Proteomes" id="UP000796761"/>
    </source>
</evidence>
<dbReference type="OrthoDB" id="9950135at2759"/>
<organism evidence="1 2">
    <name type="scientific">Zosterops borbonicus</name>
    <dbReference type="NCBI Taxonomy" id="364589"/>
    <lineage>
        <taxon>Eukaryota</taxon>
        <taxon>Metazoa</taxon>
        <taxon>Chordata</taxon>
        <taxon>Craniata</taxon>
        <taxon>Vertebrata</taxon>
        <taxon>Euteleostomi</taxon>
        <taxon>Archelosauria</taxon>
        <taxon>Archosauria</taxon>
        <taxon>Dinosauria</taxon>
        <taxon>Saurischia</taxon>
        <taxon>Theropoda</taxon>
        <taxon>Coelurosauria</taxon>
        <taxon>Aves</taxon>
        <taxon>Neognathae</taxon>
        <taxon>Neoaves</taxon>
        <taxon>Telluraves</taxon>
        <taxon>Australaves</taxon>
        <taxon>Passeriformes</taxon>
        <taxon>Sylvioidea</taxon>
        <taxon>Zosteropidae</taxon>
        <taxon>Zosterops</taxon>
    </lineage>
</organism>
<sequence length="109" mass="12485">MPSRPHPAGVELRPPPLCATSTLQQGTTLKEEEIRVNVKKLTVKVYHIDAHVPKSQANKEHHNIRQIKLPRLVSEVDLDWQHKGCNEALLLDWMRMEVAVFAVIVQSRH</sequence>
<dbReference type="Proteomes" id="UP000796761">
    <property type="component" value="Unassembled WGS sequence"/>
</dbReference>